<keyword evidence="2" id="KW-0963">Cytoplasm</keyword>
<dbReference type="SUPFAM" id="SSF110395">
    <property type="entry name" value="CutC-like"/>
    <property type="match status" value="1"/>
</dbReference>
<protein>
    <recommendedName>
        <fullName evidence="2">PF03932 family protein CutC</fullName>
    </recommendedName>
</protein>
<evidence type="ECO:0000256" key="2">
    <source>
        <dbReference type="HAMAP-Rule" id="MF_00795"/>
    </source>
</evidence>
<evidence type="ECO:0000313" key="4">
    <source>
        <dbReference type="Proteomes" id="UP001595547"/>
    </source>
</evidence>
<comment type="subcellular location">
    <subcellularLocation>
        <location evidence="2">Cytoplasm</location>
    </subcellularLocation>
</comment>
<comment type="similarity">
    <text evidence="1 2">Belongs to the CutC family.</text>
</comment>
<name>A0ABV7J3W6_9RHOB</name>
<dbReference type="RefSeq" id="WP_380073884.1">
    <property type="nucleotide sequence ID" value="NZ_JBHRTO010000001.1"/>
</dbReference>
<keyword evidence="4" id="KW-1185">Reference proteome</keyword>
<dbReference type="PANTHER" id="PTHR12598:SF0">
    <property type="entry name" value="COPPER HOMEOSTASIS PROTEIN CUTC HOMOLOG"/>
    <property type="match status" value="1"/>
</dbReference>
<sequence>MADILLEVCVDDPAGLAEAIAGGADRIELCAALALGGLTPSHGLMQMAAQSGALCYPIIRPRSGDFSYTVAEVEVMRADIRAARSFGLKGVVLGASHPDGRLNEAVLRVLLDEAAGLDTTLHRCIDLTPDKIEAVQIAKDLGFRRILTSGGALTAAEGAAALAAMIKVAGPDLIIMPGSGVSVETLPKLCHLPLREIHASCASPLPSGGAALAFGFQSGSEKRTNRAKVAALKAALAGGVRG</sequence>
<organism evidence="3 4">
    <name type="scientific">Cypionkella sinensis</name>
    <dbReference type="NCBI Taxonomy" id="1756043"/>
    <lineage>
        <taxon>Bacteria</taxon>
        <taxon>Pseudomonadati</taxon>
        <taxon>Pseudomonadota</taxon>
        <taxon>Alphaproteobacteria</taxon>
        <taxon>Rhodobacterales</taxon>
        <taxon>Paracoccaceae</taxon>
        <taxon>Cypionkella</taxon>
    </lineage>
</organism>
<dbReference type="Gene3D" id="3.20.20.380">
    <property type="entry name" value="Copper homeostasis (CutC) domain"/>
    <property type="match status" value="1"/>
</dbReference>
<dbReference type="Pfam" id="PF03932">
    <property type="entry name" value="CutC"/>
    <property type="match status" value="1"/>
</dbReference>
<dbReference type="EMBL" id="JBHRTO010000001">
    <property type="protein sequence ID" value="MFC3182306.1"/>
    <property type="molecule type" value="Genomic_DNA"/>
</dbReference>
<reference evidence="4" key="1">
    <citation type="journal article" date="2019" name="Int. J. Syst. Evol. Microbiol.">
        <title>The Global Catalogue of Microorganisms (GCM) 10K type strain sequencing project: providing services to taxonomists for standard genome sequencing and annotation.</title>
        <authorList>
            <consortium name="The Broad Institute Genomics Platform"/>
            <consortium name="The Broad Institute Genome Sequencing Center for Infectious Disease"/>
            <person name="Wu L."/>
            <person name="Ma J."/>
        </authorList>
    </citation>
    <scope>NUCLEOTIDE SEQUENCE [LARGE SCALE GENOMIC DNA]</scope>
    <source>
        <strain evidence="4">KCTC 52039</strain>
    </source>
</reference>
<comment type="caution">
    <text evidence="2">Once thought to be involved in copper homeostasis, experiments in E.coli have shown this is not the case.</text>
</comment>
<dbReference type="InterPro" id="IPR005627">
    <property type="entry name" value="CutC-like"/>
</dbReference>
<dbReference type="InterPro" id="IPR036822">
    <property type="entry name" value="CutC-like_dom_sf"/>
</dbReference>
<dbReference type="Proteomes" id="UP001595547">
    <property type="component" value="Unassembled WGS sequence"/>
</dbReference>
<gene>
    <name evidence="2" type="primary">cutC</name>
    <name evidence="3" type="ORF">ACFOGH_14995</name>
</gene>
<proteinExistence type="inferred from homology"/>
<dbReference type="PANTHER" id="PTHR12598">
    <property type="entry name" value="COPPER HOMEOSTASIS PROTEIN CUTC"/>
    <property type="match status" value="1"/>
</dbReference>
<evidence type="ECO:0000256" key="1">
    <source>
        <dbReference type="ARBA" id="ARBA00007768"/>
    </source>
</evidence>
<evidence type="ECO:0000313" key="3">
    <source>
        <dbReference type="EMBL" id="MFC3182306.1"/>
    </source>
</evidence>
<accession>A0ABV7J3W6</accession>
<dbReference type="HAMAP" id="MF_00795">
    <property type="entry name" value="CutC"/>
    <property type="match status" value="1"/>
</dbReference>
<comment type="caution">
    <text evidence="3">The sequence shown here is derived from an EMBL/GenBank/DDBJ whole genome shotgun (WGS) entry which is preliminary data.</text>
</comment>